<gene>
    <name evidence="1" type="ORF">HMPREF9380_1927</name>
</gene>
<accession>F3UZI7</accession>
<reference evidence="1 2" key="1">
    <citation type="submission" date="2011-03" db="EMBL/GenBank/DDBJ databases">
        <authorList>
            <person name="Muzny D."/>
            <person name="Qin X."/>
            <person name="Deng J."/>
            <person name="Jiang H."/>
            <person name="Liu Y."/>
            <person name="Qu J."/>
            <person name="Song X.-Z."/>
            <person name="Zhang L."/>
            <person name="Thornton R."/>
            <person name="Coyle M."/>
            <person name="Francisco L."/>
            <person name="Jackson L."/>
            <person name="Javaid M."/>
            <person name="Korchina V."/>
            <person name="Kovar C."/>
            <person name="Mata R."/>
            <person name="Mathew T."/>
            <person name="Ngo R."/>
            <person name="Nguyen L."/>
            <person name="Nguyen N."/>
            <person name="Okwuonu G."/>
            <person name="Ongeri F."/>
            <person name="Pham C."/>
            <person name="Simmons D."/>
            <person name="Wilczek-Boney K."/>
            <person name="Hale W."/>
            <person name="Jakkamsetti A."/>
            <person name="Pham P."/>
            <person name="Ruth R."/>
            <person name="San Lucas F."/>
            <person name="Warren J."/>
            <person name="Zhang J."/>
            <person name="Zhao Z."/>
            <person name="Zhou C."/>
            <person name="Zhu D."/>
            <person name="Lee S."/>
            <person name="Bess C."/>
            <person name="Blankenburg K."/>
            <person name="Forbes L."/>
            <person name="Fu Q."/>
            <person name="Gubbala S."/>
            <person name="Hirani K."/>
            <person name="Jayaseelan J.C."/>
            <person name="Lara F."/>
            <person name="Munidasa M."/>
            <person name="Palculict T."/>
            <person name="Patil S."/>
            <person name="Pu L.-L."/>
            <person name="Saada N."/>
            <person name="Tang L."/>
            <person name="Weissenberger G."/>
            <person name="Zhu Y."/>
            <person name="Hemphill L."/>
            <person name="Shang Y."/>
            <person name="Youmans B."/>
            <person name="Ayvaz T."/>
            <person name="Ross M."/>
            <person name="Santibanez J."/>
            <person name="Aqrawi P."/>
            <person name="Gross S."/>
            <person name="Joshi V."/>
            <person name="Fowler G."/>
            <person name="Nazareth L."/>
            <person name="Reid J."/>
            <person name="Worley K."/>
            <person name="Petrosino J."/>
            <person name="Highlander S."/>
            <person name="Gibbs R."/>
        </authorList>
    </citation>
    <scope>NUCLEOTIDE SEQUENCE [LARGE SCALE GENOMIC DNA]</scope>
    <source>
        <strain evidence="1 2">SK49</strain>
    </source>
</reference>
<dbReference type="EMBL" id="AFFO01000015">
    <property type="protein sequence ID" value="EGJ37079.1"/>
    <property type="molecule type" value="Genomic_DNA"/>
</dbReference>
<keyword evidence="1" id="KW-0449">Lipoprotein</keyword>
<evidence type="ECO:0000313" key="2">
    <source>
        <dbReference type="Proteomes" id="UP000006459"/>
    </source>
</evidence>
<name>F3UZI7_STRSA</name>
<sequence>MTKQTKIIIATVVSIVALVSIGGCAMNQKGSNKGDQKVASSKKAIKDDKEAIKQKELTYLKEHEQEIIDLVKAQSPKVESVQIDWDGVRWSEASNGTPQGGGKMLQIYGSFNNTESSSWGILIPINDDGTLNMDEMFLSNQLRIRGNLFS</sequence>
<proteinExistence type="predicted"/>
<dbReference type="RefSeq" id="WP_004193386.1">
    <property type="nucleotide sequence ID" value="NZ_GL890986.1"/>
</dbReference>
<evidence type="ECO:0000313" key="1">
    <source>
        <dbReference type="EMBL" id="EGJ37079.1"/>
    </source>
</evidence>
<dbReference type="PROSITE" id="PS51257">
    <property type="entry name" value="PROKAR_LIPOPROTEIN"/>
    <property type="match status" value="1"/>
</dbReference>
<protein>
    <submittedName>
        <fullName evidence="1">Protein of hypothetical function/lipoprotein</fullName>
    </submittedName>
</protein>
<organism evidence="1 2">
    <name type="scientific">Streptococcus sanguinis SK49</name>
    <dbReference type="NCBI Taxonomy" id="888808"/>
    <lineage>
        <taxon>Bacteria</taxon>
        <taxon>Bacillati</taxon>
        <taxon>Bacillota</taxon>
        <taxon>Bacilli</taxon>
        <taxon>Lactobacillales</taxon>
        <taxon>Streptococcaceae</taxon>
        <taxon>Streptococcus</taxon>
    </lineage>
</organism>
<dbReference type="PATRIC" id="fig|888808.3.peg.1886"/>
<dbReference type="HOGENOM" id="CLU_133306_0_0_9"/>
<dbReference type="AlphaFoldDB" id="F3UZI7"/>
<comment type="caution">
    <text evidence="1">The sequence shown here is derived from an EMBL/GenBank/DDBJ whole genome shotgun (WGS) entry which is preliminary data.</text>
</comment>
<dbReference type="Proteomes" id="UP000006459">
    <property type="component" value="Unassembled WGS sequence"/>
</dbReference>